<dbReference type="RefSeq" id="WP_256944528.1">
    <property type="nucleotide sequence ID" value="NZ_JANHNZ010000002.1"/>
</dbReference>
<sequence length="126" mass="14786">MTNEIKRTNNHTVHFMVNEEEMEELNRRFNRSGYKTKREFYLDSILKNRIISIDVSGEFAKELRELQSLVSHNATNINQIAKYTNTAGSIEKIMLENIQEVLQKEIQMLFEFRSMVSNNLISEIVG</sequence>
<reference evidence="1" key="1">
    <citation type="submission" date="2022-07" db="EMBL/GenBank/DDBJ databases">
        <authorList>
            <person name="Jung M.-Y."/>
            <person name="Lee M."/>
        </authorList>
    </citation>
    <scope>NUCLEOTIDE SEQUENCE</scope>
    <source>
        <strain evidence="1">S8</strain>
    </source>
</reference>
<evidence type="ECO:0000313" key="1">
    <source>
        <dbReference type="EMBL" id="MCQ9209411.1"/>
    </source>
</evidence>
<comment type="caution">
    <text evidence="1">The sequence shown here is derived from an EMBL/GenBank/DDBJ whole genome shotgun (WGS) entry which is preliminary data.</text>
</comment>
<organism evidence="1 2">
    <name type="scientific">Granulicatella seriolae</name>
    <dbReference type="NCBI Taxonomy" id="2967226"/>
    <lineage>
        <taxon>Bacteria</taxon>
        <taxon>Bacillati</taxon>
        <taxon>Bacillota</taxon>
        <taxon>Bacilli</taxon>
        <taxon>Lactobacillales</taxon>
        <taxon>Carnobacteriaceae</taxon>
        <taxon>Granulicatella</taxon>
    </lineage>
</organism>
<gene>
    <name evidence="1" type="ORF">NPA36_02500</name>
</gene>
<protein>
    <submittedName>
        <fullName evidence="1">Mobilization protein</fullName>
    </submittedName>
</protein>
<name>A0ABT1WLL2_9LACT</name>
<reference evidence="1" key="3">
    <citation type="journal article" date="2023" name="Microbiol. Resour. Announc.">
        <title>Draft Genome Sequence of Granulicatella sp. Strain S8, Isolated from a Marine Fish, Seriola quinqueradiata.</title>
        <authorList>
            <person name="Lee M."/>
            <person name="Farooq A."/>
            <person name="Jeong J.B."/>
            <person name="Jung M.Y."/>
        </authorList>
    </citation>
    <scope>NUCLEOTIDE SEQUENCE</scope>
    <source>
        <strain evidence="1">S8</strain>
    </source>
</reference>
<evidence type="ECO:0000313" key="2">
    <source>
        <dbReference type="Proteomes" id="UP001059480"/>
    </source>
</evidence>
<accession>A0ABT1WLL2</accession>
<reference evidence="1" key="2">
    <citation type="journal article" date="2023" name="Curr. Microbiol.">
        <title>Granulicatella seriolae sp. nov., a Novel Facultative Anaerobe Isolated from Yellowtail Marine Fish.</title>
        <authorList>
            <person name="Lee M."/>
            <person name="Choi Y.J."/>
            <person name="Farooq A."/>
            <person name="Jeong J.B."/>
            <person name="Jung M.Y."/>
        </authorList>
    </citation>
    <scope>NUCLEOTIDE SEQUENCE</scope>
    <source>
        <strain evidence="1">S8</strain>
    </source>
</reference>
<dbReference type="EMBL" id="JANHNZ010000002">
    <property type="protein sequence ID" value="MCQ9209411.1"/>
    <property type="molecule type" value="Genomic_DNA"/>
</dbReference>
<dbReference type="Proteomes" id="UP001059480">
    <property type="component" value="Unassembled WGS sequence"/>
</dbReference>
<keyword evidence="2" id="KW-1185">Reference proteome</keyword>
<proteinExistence type="predicted"/>